<dbReference type="Proteomes" id="UP001362999">
    <property type="component" value="Unassembled WGS sequence"/>
</dbReference>
<dbReference type="SUPFAM" id="SSF81383">
    <property type="entry name" value="F-box domain"/>
    <property type="match status" value="1"/>
</dbReference>
<dbReference type="AlphaFoldDB" id="A0AAW0DX16"/>
<dbReference type="InterPro" id="IPR036047">
    <property type="entry name" value="F-box-like_dom_sf"/>
</dbReference>
<protein>
    <submittedName>
        <fullName evidence="1">F-box domain-containing protein</fullName>
    </submittedName>
</protein>
<dbReference type="EMBL" id="JAWWNJ010000005">
    <property type="protein sequence ID" value="KAK7055995.1"/>
    <property type="molecule type" value="Genomic_DNA"/>
</dbReference>
<accession>A0AAW0DX16</accession>
<evidence type="ECO:0000313" key="1">
    <source>
        <dbReference type="EMBL" id="KAK7055995.1"/>
    </source>
</evidence>
<name>A0AAW0DX16_9AGAR</name>
<reference evidence="1 2" key="1">
    <citation type="journal article" date="2024" name="J Genomics">
        <title>Draft genome sequencing and assembly of Favolaschia claudopus CIRM-BRFM 2984 isolated from oak limbs.</title>
        <authorList>
            <person name="Navarro D."/>
            <person name="Drula E."/>
            <person name="Chaduli D."/>
            <person name="Cazenave R."/>
            <person name="Ahrendt S."/>
            <person name="Wang J."/>
            <person name="Lipzen A."/>
            <person name="Daum C."/>
            <person name="Barry K."/>
            <person name="Grigoriev I.V."/>
            <person name="Favel A."/>
            <person name="Rosso M.N."/>
            <person name="Martin F."/>
        </authorList>
    </citation>
    <scope>NUCLEOTIDE SEQUENCE [LARGE SCALE GENOMIC DNA]</scope>
    <source>
        <strain evidence="1 2">CIRM-BRFM 2984</strain>
    </source>
</reference>
<gene>
    <name evidence="1" type="ORF">R3P38DRAFT_1373885</name>
</gene>
<evidence type="ECO:0000313" key="2">
    <source>
        <dbReference type="Proteomes" id="UP001362999"/>
    </source>
</evidence>
<comment type="caution">
    <text evidence="1">The sequence shown here is derived from an EMBL/GenBank/DDBJ whole genome shotgun (WGS) entry which is preliminary data.</text>
</comment>
<organism evidence="1 2">
    <name type="scientific">Favolaschia claudopus</name>
    <dbReference type="NCBI Taxonomy" id="2862362"/>
    <lineage>
        <taxon>Eukaryota</taxon>
        <taxon>Fungi</taxon>
        <taxon>Dikarya</taxon>
        <taxon>Basidiomycota</taxon>
        <taxon>Agaricomycotina</taxon>
        <taxon>Agaricomycetes</taxon>
        <taxon>Agaricomycetidae</taxon>
        <taxon>Agaricales</taxon>
        <taxon>Marasmiineae</taxon>
        <taxon>Mycenaceae</taxon>
        <taxon>Favolaschia</taxon>
    </lineage>
</organism>
<proteinExistence type="predicted"/>
<keyword evidence="2" id="KW-1185">Reference proteome</keyword>
<sequence length="705" mass="80688">MCADISVEIEATLPLPFVEADPAEEISPSSTRDLDTVNYATVEAWKSLRIPRLNEVNHESSSLSLFPSTQLDIILEVLAYLHPLELSQLSLTNKAFRELLISPIADPIWRRSFLVDDYPQAEHANLRLPQCPTGIPGQRWTRVLFGRLKCEQCGKLGTSDYILCRRICPPCADQNLLNVIPEYDEAHVLNSMVHRTQLAPASGDVHWDYERGRFWRSDALAVVAEYERLSTSDDSEIAITSFVEARKQSVAELRELADRCHEWYWEVRHSSRLEYSKKLDKVSFRAARRLVAEGFDQRDVDSSFFDINDCELFYRKPRLTSKLWNRARPFIVPRVLAARTQRLKHERELRMQARKQAILSFAITELQSRAPGVRHGYHLPPRTIETFAPLAQLIEEDCEDSISAEDPRLIQALKAAPAFLENWIVEMKELLISVLPKGERLDHPDFARLELATSVFRIRRTGSQQFEVAIGWDEARAHVHWWAGEPELPFPGAELVQLEDQGSRVAAELVLLVGLNPDIATASQMDFVDARFVCNDCPPESQGQRHAMGWRECVVHNASRRQDISHDVPSWTLLSPLAAADVRRRDGLPDYTRLPSWSCTLCNDFLPSLLGRHRVVKYHLYKAHSIENPIEGEHLVHYIIPSRPPRRRVMLFEGGSHPARFRCIRCAKAHPSVVKLFSMRALTLHVPDKHHVEFSDSEYTEAELL</sequence>